<dbReference type="InterPro" id="IPR050979">
    <property type="entry name" value="LD-transpeptidase"/>
</dbReference>
<dbReference type="PANTHER" id="PTHR30582:SF2">
    <property type="entry name" value="L,D-TRANSPEPTIDASE YCIB-RELATED"/>
    <property type="match status" value="1"/>
</dbReference>
<keyword evidence="5 6" id="KW-0961">Cell wall biogenesis/degradation</keyword>
<dbReference type="Proteomes" id="UP001596548">
    <property type="component" value="Unassembled WGS sequence"/>
</dbReference>
<dbReference type="RefSeq" id="WP_378977490.1">
    <property type="nucleotide sequence ID" value="NZ_JBHTBJ010000061.1"/>
</dbReference>
<dbReference type="PANTHER" id="PTHR30582">
    <property type="entry name" value="L,D-TRANSPEPTIDASE"/>
    <property type="match status" value="1"/>
</dbReference>
<dbReference type="CDD" id="cd16913">
    <property type="entry name" value="YkuD_like"/>
    <property type="match status" value="1"/>
</dbReference>
<accession>A0ABW2I4I8</accession>
<dbReference type="Gene3D" id="1.10.101.10">
    <property type="entry name" value="PGBD-like superfamily/PGBD"/>
    <property type="match status" value="1"/>
</dbReference>
<evidence type="ECO:0000256" key="3">
    <source>
        <dbReference type="ARBA" id="ARBA00022960"/>
    </source>
</evidence>
<dbReference type="PROSITE" id="PS51257">
    <property type="entry name" value="PROKAR_LIPOPROTEIN"/>
    <property type="match status" value="1"/>
</dbReference>
<feature type="active site" description="Nucleophile" evidence="6">
    <location>
        <position position="244"/>
    </location>
</feature>
<proteinExistence type="predicted"/>
<keyword evidence="4 6" id="KW-0573">Peptidoglycan synthesis</keyword>
<comment type="caution">
    <text evidence="10">The sequence shown here is derived from an EMBL/GenBank/DDBJ whole genome shotgun (WGS) entry which is preliminary data.</text>
</comment>
<gene>
    <name evidence="10" type="ORF">ACFQS1_38115</name>
</gene>
<evidence type="ECO:0000256" key="6">
    <source>
        <dbReference type="PROSITE-ProRule" id="PRU01373"/>
    </source>
</evidence>
<evidence type="ECO:0000256" key="7">
    <source>
        <dbReference type="SAM" id="MobiDB-lite"/>
    </source>
</evidence>
<evidence type="ECO:0000259" key="9">
    <source>
        <dbReference type="PROSITE" id="PS52029"/>
    </source>
</evidence>
<keyword evidence="11" id="KW-1185">Reference proteome</keyword>
<name>A0ABW2I4I8_9ACTN</name>
<feature type="chain" id="PRO_5045142799" evidence="8">
    <location>
        <begin position="20"/>
        <end position="272"/>
    </location>
</feature>
<feature type="compositionally biased region" description="Low complexity" evidence="7">
    <location>
        <begin position="35"/>
        <end position="59"/>
    </location>
</feature>
<evidence type="ECO:0000256" key="4">
    <source>
        <dbReference type="ARBA" id="ARBA00022984"/>
    </source>
</evidence>
<dbReference type="SUPFAM" id="SSF47090">
    <property type="entry name" value="PGBD-like"/>
    <property type="match status" value="1"/>
</dbReference>
<dbReference type="PROSITE" id="PS52029">
    <property type="entry name" value="LD_TPASE"/>
    <property type="match status" value="1"/>
</dbReference>
<dbReference type="InterPro" id="IPR038063">
    <property type="entry name" value="Transpep_catalytic_dom"/>
</dbReference>
<feature type="region of interest" description="Disordered" evidence="7">
    <location>
        <begin position="27"/>
        <end position="74"/>
    </location>
</feature>
<dbReference type="InterPro" id="IPR036365">
    <property type="entry name" value="PGBD-like_sf"/>
</dbReference>
<evidence type="ECO:0000256" key="8">
    <source>
        <dbReference type="SAM" id="SignalP"/>
    </source>
</evidence>
<keyword evidence="3 6" id="KW-0133">Cell shape</keyword>
<keyword evidence="2" id="KW-0808">Transferase</keyword>
<evidence type="ECO:0000313" key="11">
    <source>
        <dbReference type="Proteomes" id="UP001596548"/>
    </source>
</evidence>
<sequence length="272" mass="28325">MVRRALTLAVALAATITLATGCGSGDAPETGAQAPSVLPSLSTEPSSSPSVTASPSVTPTTPPPTTAPAKPQKLKIGSKGAAVLALQQRLTELGYWNGKADGKFGGSTQQAVLAIQKAAGIGRDGTVGPKTQKALDDGVRPKAKSKAGSGYLVEINLKKQLLMFVKDGAVVATLNTSTGSNQHYEYEGQTYLADTPTGHFKVGRQIDGMRHGPLGDLYRPKYFNGGIAVHGSPSIPGYPASHGCARVSNAAINWIWSTGKMPLKTKVWVYRS</sequence>
<keyword evidence="8" id="KW-0732">Signal</keyword>
<evidence type="ECO:0000256" key="2">
    <source>
        <dbReference type="ARBA" id="ARBA00022679"/>
    </source>
</evidence>
<evidence type="ECO:0000256" key="1">
    <source>
        <dbReference type="ARBA" id="ARBA00004752"/>
    </source>
</evidence>
<organism evidence="10 11">
    <name type="scientific">Paractinoplanes rhizophilus</name>
    <dbReference type="NCBI Taxonomy" id="1416877"/>
    <lineage>
        <taxon>Bacteria</taxon>
        <taxon>Bacillati</taxon>
        <taxon>Actinomycetota</taxon>
        <taxon>Actinomycetes</taxon>
        <taxon>Micromonosporales</taxon>
        <taxon>Micromonosporaceae</taxon>
        <taxon>Paractinoplanes</taxon>
    </lineage>
</organism>
<feature type="signal peptide" evidence="8">
    <location>
        <begin position="1"/>
        <end position="19"/>
    </location>
</feature>
<feature type="domain" description="L,D-TPase catalytic" evidence="9">
    <location>
        <begin position="151"/>
        <end position="270"/>
    </location>
</feature>
<dbReference type="Gene3D" id="2.40.440.10">
    <property type="entry name" value="L,D-transpeptidase catalytic domain-like"/>
    <property type="match status" value="1"/>
</dbReference>
<dbReference type="InterPro" id="IPR002477">
    <property type="entry name" value="Peptidoglycan-bd-like"/>
</dbReference>
<dbReference type="SUPFAM" id="SSF141523">
    <property type="entry name" value="L,D-transpeptidase catalytic domain-like"/>
    <property type="match status" value="1"/>
</dbReference>
<protein>
    <submittedName>
        <fullName evidence="10">L,D-transpeptidase family protein</fullName>
    </submittedName>
</protein>
<evidence type="ECO:0000256" key="5">
    <source>
        <dbReference type="ARBA" id="ARBA00023316"/>
    </source>
</evidence>
<dbReference type="Pfam" id="PF01471">
    <property type="entry name" value="PG_binding_1"/>
    <property type="match status" value="1"/>
</dbReference>
<evidence type="ECO:0000313" key="10">
    <source>
        <dbReference type="EMBL" id="MFC7279808.1"/>
    </source>
</evidence>
<dbReference type="InterPro" id="IPR005490">
    <property type="entry name" value="LD_TPept_cat_dom"/>
</dbReference>
<dbReference type="EMBL" id="JBHTBJ010000061">
    <property type="protein sequence ID" value="MFC7279808.1"/>
    <property type="molecule type" value="Genomic_DNA"/>
</dbReference>
<reference evidence="11" key="1">
    <citation type="journal article" date="2019" name="Int. J. Syst. Evol. Microbiol.">
        <title>The Global Catalogue of Microorganisms (GCM) 10K type strain sequencing project: providing services to taxonomists for standard genome sequencing and annotation.</title>
        <authorList>
            <consortium name="The Broad Institute Genomics Platform"/>
            <consortium name="The Broad Institute Genome Sequencing Center for Infectious Disease"/>
            <person name="Wu L."/>
            <person name="Ma J."/>
        </authorList>
    </citation>
    <scope>NUCLEOTIDE SEQUENCE [LARGE SCALE GENOMIC DNA]</scope>
    <source>
        <strain evidence="11">XZYJT-10</strain>
    </source>
</reference>
<dbReference type="InterPro" id="IPR036366">
    <property type="entry name" value="PGBDSf"/>
</dbReference>
<feature type="active site" description="Proton donor/acceptor" evidence="6">
    <location>
        <position position="230"/>
    </location>
</feature>
<dbReference type="Pfam" id="PF03734">
    <property type="entry name" value="YkuD"/>
    <property type="match status" value="1"/>
</dbReference>
<comment type="pathway">
    <text evidence="1 6">Cell wall biogenesis; peptidoglycan biosynthesis.</text>
</comment>